<gene>
    <name evidence="1" type="ORF">HMPREF6123_1877</name>
</gene>
<dbReference type="InParanoid" id="C2KZF8"/>
<dbReference type="EMBL" id="ACKX01000187">
    <property type="protein sequence ID" value="EEJ50847.1"/>
    <property type="molecule type" value="Genomic_DNA"/>
</dbReference>
<comment type="caution">
    <text evidence="1">The sequence shown here is derived from an EMBL/GenBank/DDBJ whole genome shotgun (WGS) entry which is preliminary data.</text>
</comment>
<dbReference type="AlphaFoldDB" id="C2KZF8"/>
<dbReference type="HOGENOM" id="CLU_2937115_0_0_9"/>
<evidence type="ECO:0000313" key="2">
    <source>
        <dbReference type="Proteomes" id="UP000004121"/>
    </source>
</evidence>
<proteinExistence type="predicted"/>
<evidence type="ECO:0000313" key="1">
    <source>
        <dbReference type="EMBL" id="EEJ50847.1"/>
    </source>
</evidence>
<name>C2KZF8_9FIRM</name>
<reference evidence="1 2" key="1">
    <citation type="submission" date="2009-04" db="EMBL/GenBank/DDBJ databases">
        <authorList>
            <person name="Qin X."/>
            <person name="Bachman B."/>
            <person name="Battles P."/>
            <person name="Bell A."/>
            <person name="Bess C."/>
            <person name="Bickham C."/>
            <person name="Chaboub L."/>
            <person name="Chen D."/>
            <person name="Coyle M."/>
            <person name="Deiros D.R."/>
            <person name="Dinh H."/>
            <person name="Forbes L."/>
            <person name="Fowler G."/>
            <person name="Francisco L."/>
            <person name="Fu Q."/>
            <person name="Gubbala S."/>
            <person name="Hale W."/>
            <person name="Han Y."/>
            <person name="Hemphill L."/>
            <person name="Highlander S.K."/>
            <person name="Hirani K."/>
            <person name="Hogues M."/>
            <person name="Jackson L."/>
            <person name="Jakkamsetti A."/>
            <person name="Javaid M."/>
            <person name="Jiang H."/>
            <person name="Korchina V."/>
            <person name="Kovar C."/>
            <person name="Lara F."/>
            <person name="Lee S."/>
            <person name="Mata R."/>
            <person name="Mathew T."/>
            <person name="Moen C."/>
            <person name="Morales K."/>
            <person name="Munidasa M."/>
            <person name="Nazareth L."/>
            <person name="Ngo R."/>
            <person name="Nguyen L."/>
            <person name="Okwuonu G."/>
            <person name="Ongeri F."/>
            <person name="Patil S."/>
            <person name="Petrosino J."/>
            <person name="Pham C."/>
            <person name="Pham P."/>
            <person name="Pu L.-L."/>
            <person name="Puazo M."/>
            <person name="Raj R."/>
            <person name="Reid J."/>
            <person name="Rouhana J."/>
            <person name="Saada N."/>
            <person name="Shang Y."/>
            <person name="Simmons D."/>
            <person name="Thornton R."/>
            <person name="Warren J."/>
            <person name="Weissenberger G."/>
            <person name="Zhang J."/>
            <person name="Zhang L."/>
            <person name="Zhou C."/>
            <person name="Zhu D."/>
            <person name="Muzny D."/>
            <person name="Worley K."/>
            <person name="Gibbs R."/>
        </authorList>
    </citation>
    <scope>NUCLEOTIDE SEQUENCE [LARGE SCALE GENOMIC DNA]</scope>
    <source>
        <strain evidence="1 2">F0268</strain>
    </source>
</reference>
<keyword evidence="2" id="KW-1185">Reference proteome</keyword>
<organism evidence="1 2">
    <name type="scientific">Oribacterium sinus F0268</name>
    <dbReference type="NCBI Taxonomy" id="585501"/>
    <lineage>
        <taxon>Bacteria</taxon>
        <taxon>Bacillati</taxon>
        <taxon>Bacillota</taxon>
        <taxon>Clostridia</taxon>
        <taxon>Lachnospirales</taxon>
        <taxon>Lachnospiraceae</taxon>
        <taxon>Oribacterium</taxon>
    </lineage>
</organism>
<dbReference type="Proteomes" id="UP000004121">
    <property type="component" value="Unassembled WGS sequence"/>
</dbReference>
<accession>C2KZF8</accession>
<sequence>MVVRKTWKIKKEYKEQFPAGFVRNISLNRKRRGISPPLFRKNLDPIIHAMLNTFLCNSIL</sequence>
<protein>
    <submittedName>
        <fullName evidence="1">Uncharacterized protein</fullName>
    </submittedName>
</protein>